<reference evidence="1 2" key="1">
    <citation type="submission" date="2024-09" db="EMBL/GenBank/DDBJ databases">
        <authorList>
            <person name="Sun Q."/>
            <person name="Mori K."/>
        </authorList>
    </citation>
    <scope>NUCLEOTIDE SEQUENCE [LARGE SCALE GENOMIC DNA]</scope>
    <source>
        <strain evidence="1 2">CCM 7468</strain>
    </source>
</reference>
<gene>
    <name evidence="1" type="ORF">ACFFIC_10100</name>
</gene>
<sequence length="58" mass="5916">MRSPPHVMAARAAVSSVGRTLALPTVRFPPVASPHHSSSLERGLLSVASLTPATLATG</sequence>
<comment type="caution">
    <text evidence="1">The sequence shown here is derived from an EMBL/GenBank/DDBJ whole genome shotgun (WGS) entry which is preliminary data.</text>
</comment>
<protein>
    <submittedName>
        <fullName evidence="1">Uncharacterized protein</fullName>
    </submittedName>
</protein>
<dbReference type="EMBL" id="JBHLVZ010000019">
    <property type="protein sequence ID" value="MFC0385897.1"/>
    <property type="molecule type" value="Genomic_DNA"/>
</dbReference>
<keyword evidence="2" id="KW-1185">Reference proteome</keyword>
<evidence type="ECO:0000313" key="2">
    <source>
        <dbReference type="Proteomes" id="UP001589789"/>
    </source>
</evidence>
<evidence type="ECO:0000313" key="1">
    <source>
        <dbReference type="EMBL" id="MFC0385897.1"/>
    </source>
</evidence>
<dbReference type="Proteomes" id="UP001589789">
    <property type="component" value="Unassembled WGS sequence"/>
</dbReference>
<proteinExistence type="predicted"/>
<name>A0ABV6IRB9_9PROT</name>
<accession>A0ABV6IRB9</accession>
<dbReference type="RefSeq" id="WP_377050039.1">
    <property type="nucleotide sequence ID" value="NZ_JBHLVZ010000019.1"/>
</dbReference>
<organism evidence="1 2">
    <name type="scientific">Muricoccus vinaceus</name>
    <dbReference type="NCBI Taxonomy" id="424704"/>
    <lineage>
        <taxon>Bacteria</taxon>
        <taxon>Pseudomonadati</taxon>
        <taxon>Pseudomonadota</taxon>
        <taxon>Alphaproteobacteria</taxon>
        <taxon>Acetobacterales</taxon>
        <taxon>Roseomonadaceae</taxon>
        <taxon>Muricoccus</taxon>
    </lineage>
</organism>